<dbReference type="GO" id="GO:0005975">
    <property type="term" value="P:carbohydrate metabolic process"/>
    <property type="evidence" value="ECO:0007669"/>
    <property type="project" value="InterPro"/>
</dbReference>
<dbReference type="EC" id="3.2.1.20" evidence="2"/>
<proteinExistence type="predicted"/>
<dbReference type="InterPro" id="IPR045857">
    <property type="entry name" value="O16G_dom_2"/>
</dbReference>
<dbReference type="CDD" id="cd11328">
    <property type="entry name" value="AmyAc_maltase"/>
    <property type="match status" value="1"/>
</dbReference>
<gene>
    <name evidence="3" type="ORF">KGM_201891</name>
</gene>
<organism evidence="3 4">
    <name type="scientific">Danaus plexippus plexippus</name>
    <dbReference type="NCBI Taxonomy" id="278856"/>
    <lineage>
        <taxon>Eukaryota</taxon>
        <taxon>Metazoa</taxon>
        <taxon>Ecdysozoa</taxon>
        <taxon>Arthropoda</taxon>
        <taxon>Hexapoda</taxon>
        <taxon>Insecta</taxon>
        <taxon>Pterygota</taxon>
        <taxon>Neoptera</taxon>
        <taxon>Endopterygota</taxon>
        <taxon>Lepidoptera</taxon>
        <taxon>Glossata</taxon>
        <taxon>Ditrysia</taxon>
        <taxon>Papilionoidea</taxon>
        <taxon>Nymphalidae</taxon>
        <taxon>Danainae</taxon>
        <taxon>Danaini</taxon>
        <taxon>Danaina</taxon>
        <taxon>Danaus</taxon>
        <taxon>Danaus</taxon>
    </lineage>
</organism>
<dbReference type="PANTHER" id="PTHR10357:SF179">
    <property type="entry name" value="NEUTRAL AND BASIC AMINO ACID TRANSPORT PROTEIN RBAT"/>
    <property type="match status" value="1"/>
</dbReference>
<dbReference type="EMBL" id="AGBW02009824">
    <property type="protein sequence ID" value="OWR49826.1"/>
    <property type="molecule type" value="Genomic_DNA"/>
</dbReference>
<dbReference type="OrthoDB" id="1740265at2759"/>
<dbReference type="SMART" id="SM00642">
    <property type="entry name" value="Aamy"/>
    <property type="match status" value="1"/>
</dbReference>
<dbReference type="eggNOG" id="KOG0471">
    <property type="taxonomic scope" value="Eukaryota"/>
</dbReference>
<sequence>MGSCKALGITAALFLGLILVGGIITVAVLWSQDNAVDPPIIIPTDWWEHCVLYQIYPRSFKDTDGDGIGDLKGITQELEHFVDAGVDAIWMSPIFASPMVDFGYDISNFYEIHYEYGTMEDFEALLEKAHRLGIKVLLDFVPNHASNESDYFKKSEARDPEYEDFFVWADGIPDPNNASNILPPSNWVSQFDGSAWQWSPIRQQFYLHQFAVQQADFNFRNESVRQEMKNIMKFWLDKGADGFRVDALPFLMEANPDDYGGRYPDDPLSGKIGLEPHQLGYTIPLYTKDLIELYDVVYEWREYVDQYWKENGGDTRVLLSEGYANISMTMLYYGNKQGKFGAHFPFNFDFITDVSNNSNARDFVYTIQKWLTYKPFAATANWVFGNHDNNRMATRFREDMVDGLNALAMILPGVAVTYQGEEIGMQDGYVSWEDTVDVEALNRGDNETYMLYSRDPARTPYQWNGSLNAGFSTANKTWLPVADNYKELNLQAQKAANVSHFKVYQKLTALRKEMSMIHGDYEVRAFSDRSFYVVRNFRTYDTFVLLFNVADTADIINLTRIQDIKVPSTVEVASIHSSRRAGDVIEENLIQLEAGEALVLRDAPLE</sequence>
<dbReference type="GO" id="GO:0004558">
    <property type="term" value="F:alpha-1,4-glucosidase activity"/>
    <property type="evidence" value="ECO:0007669"/>
    <property type="project" value="UniProtKB-EC"/>
</dbReference>
<dbReference type="InterPro" id="IPR013780">
    <property type="entry name" value="Glyco_hydro_b"/>
</dbReference>
<evidence type="ECO:0000313" key="3">
    <source>
        <dbReference type="EMBL" id="OWR49826.1"/>
    </source>
</evidence>
<dbReference type="Gene3D" id="2.60.40.1180">
    <property type="entry name" value="Golgi alpha-mannosidase II"/>
    <property type="match status" value="1"/>
</dbReference>
<dbReference type="Gene3D" id="3.20.20.80">
    <property type="entry name" value="Glycosidases"/>
    <property type="match status" value="1"/>
</dbReference>
<dbReference type="Gene3D" id="3.90.400.10">
    <property type="entry name" value="Oligo-1,6-glucosidase, Domain 2"/>
    <property type="match status" value="1"/>
</dbReference>
<dbReference type="Proteomes" id="UP000007151">
    <property type="component" value="Unassembled WGS sequence"/>
</dbReference>
<reference evidence="3 4" key="1">
    <citation type="journal article" date="2011" name="Cell">
        <title>The monarch butterfly genome yields insights into long-distance migration.</title>
        <authorList>
            <person name="Zhan S."/>
            <person name="Merlin C."/>
            <person name="Boore J.L."/>
            <person name="Reppert S.M."/>
        </authorList>
    </citation>
    <scope>NUCLEOTIDE SEQUENCE [LARGE SCALE GENOMIC DNA]</scope>
    <source>
        <strain evidence="3">F-2</strain>
    </source>
</reference>
<evidence type="ECO:0000313" key="4">
    <source>
        <dbReference type="Proteomes" id="UP000007151"/>
    </source>
</evidence>
<dbReference type="Pfam" id="PF00128">
    <property type="entry name" value="Alpha-amylase"/>
    <property type="match status" value="1"/>
</dbReference>
<dbReference type="KEGG" id="dpl:KGM_201891"/>
<dbReference type="STRING" id="278856.A0A212F7W3"/>
<evidence type="ECO:0000256" key="2">
    <source>
        <dbReference type="ARBA" id="ARBA00012741"/>
    </source>
</evidence>
<dbReference type="AlphaFoldDB" id="A0A212F7W3"/>
<dbReference type="InterPro" id="IPR017853">
    <property type="entry name" value="GH"/>
</dbReference>
<dbReference type="InterPro" id="IPR006047">
    <property type="entry name" value="GH13_cat_dom"/>
</dbReference>
<evidence type="ECO:0000256" key="1">
    <source>
        <dbReference type="ARBA" id="ARBA00001657"/>
    </source>
</evidence>
<accession>A0A212F7W3</accession>
<protein>
    <recommendedName>
        <fullName evidence="2">alpha-glucosidase</fullName>
        <ecNumber evidence="2">3.2.1.20</ecNumber>
    </recommendedName>
</protein>
<keyword evidence="4" id="KW-1185">Reference proteome</keyword>
<dbReference type="SUPFAM" id="SSF51445">
    <property type="entry name" value="(Trans)glycosidases"/>
    <property type="match status" value="1"/>
</dbReference>
<comment type="caution">
    <text evidence="3">The sequence shown here is derived from an EMBL/GenBank/DDBJ whole genome shotgun (WGS) entry which is preliminary data.</text>
</comment>
<comment type="catalytic activity">
    <reaction evidence="1">
        <text>Hydrolysis of terminal, non-reducing (1-&gt;4)-linked alpha-D-glucose residues with release of alpha-D-glucose.</text>
        <dbReference type="EC" id="3.2.1.20"/>
    </reaction>
</comment>
<name>A0A212F7W3_DANPL</name>
<dbReference type="PANTHER" id="PTHR10357">
    <property type="entry name" value="ALPHA-AMYLASE FAMILY MEMBER"/>
    <property type="match status" value="1"/>
</dbReference>